<keyword evidence="2" id="KW-0547">Nucleotide-binding</keyword>
<dbReference type="PANTHER" id="PTHR30050:SF4">
    <property type="entry name" value="ATP-BINDING PROTEIN RV3427C IN INSERTION SEQUENCE-RELATED"/>
    <property type="match status" value="1"/>
</dbReference>
<organism evidence="2 4">
    <name type="scientific">Lactiplantibacillus paraplantarum</name>
    <dbReference type="NCBI Taxonomy" id="60520"/>
    <lineage>
        <taxon>Bacteria</taxon>
        <taxon>Bacillati</taxon>
        <taxon>Bacillota</taxon>
        <taxon>Bacilli</taxon>
        <taxon>Lactobacillales</taxon>
        <taxon>Lactobacillaceae</taxon>
        <taxon>Lactiplantibacillus</taxon>
    </lineage>
</organism>
<dbReference type="PANTHER" id="PTHR30050">
    <property type="entry name" value="CHROMOSOMAL REPLICATION INITIATOR PROTEIN DNAA"/>
    <property type="match status" value="1"/>
</dbReference>
<dbReference type="EMBL" id="CP032744">
    <property type="protein sequence ID" value="AYJ38898.1"/>
    <property type="molecule type" value="Genomic_DNA"/>
</dbReference>
<evidence type="ECO:0000259" key="1">
    <source>
        <dbReference type="SMART" id="SM00382"/>
    </source>
</evidence>
<dbReference type="InterPro" id="IPR003593">
    <property type="entry name" value="AAA+_ATPase"/>
</dbReference>
<dbReference type="GO" id="GO:0005524">
    <property type="term" value="F:ATP binding"/>
    <property type="evidence" value="ECO:0007669"/>
    <property type="project" value="UniProtKB-KW"/>
</dbReference>
<name>A0AAD0TPQ4_9LACO</name>
<protein>
    <submittedName>
        <fullName evidence="2">ATP-binding protein</fullName>
    </submittedName>
</protein>
<dbReference type="EMBL" id="CP032744">
    <property type="protein sequence ID" value="AYJ38952.1"/>
    <property type="molecule type" value="Genomic_DNA"/>
</dbReference>
<dbReference type="InterPro" id="IPR027417">
    <property type="entry name" value="P-loop_NTPase"/>
</dbReference>
<dbReference type="SMART" id="SM00382">
    <property type="entry name" value="AAA"/>
    <property type="match status" value="1"/>
</dbReference>
<dbReference type="AlphaFoldDB" id="A0AAD0TPQ4"/>
<keyword evidence="2" id="KW-0067">ATP-binding</keyword>
<proteinExistence type="predicted"/>
<dbReference type="Proteomes" id="UP000277896">
    <property type="component" value="Chromosome"/>
</dbReference>
<sequence length="306" mass="34664">MVKPTKIQESIERLMNSRFETYGVNCPNCGTPLLRPKTVDSVTGRKLAGACPGVITYTENGQLRRKKCGYTEPVAQRTIPTATELTTVAHRNDALGYLRTYSVTSSSDVMRHRFKNYMATDEPERRVLVRCQQIAKQIADGKTVHSLLIGKTGRGKTHLAMGMLYAVLAQTGYKTTKQVTKNGETKTVYVSWKALFIDWHELIELQKQSFKDDTLKRQVNKILFEIKQADVVVLDDFGSERDTEYSQDLVDRFWRDRENKTVIVTTNLDGKGLENRYGARTLSRMKNYGVGNGVAFSAIKDYRGEV</sequence>
<dbReference type="RefSeq" id="WP_056988241.1">
    <property type="nucleotide sequence ID" value="NZ_BDOR01000004.1"/>
</dbReference>
<evidence type="ECO:0000313" key="4">
    <source>
        <dbReference type="Proteomes" id="UP000277896"/>
    </source>
</evidence>
<feature type="domain" description="AAA+ ATPase" evidence="1">
    <location>
        <begin position="142"/>
        <end position="289"/>
    </location>
</feature>
<dbReference type="Gene3D" id="3.40.50.300">
    <property type="entry name" value="P-loop containing nucleotide triphosphate hydrolases"/>
    <property type="match status" value="1"/>
</dbReference>
<evidence type="ECO:0000313" key="2">
    <source>
        <dbReference type="EMBL" id="AYJ38898.1"/>
    </source>
</evidence>
<dbReference type="SUPFAM" id="SSF52540">
    <property type="entry name" value="P-loop containing nucleoside triphosphate hydrolases"/>
    <property type="match status" value="1"/>
</dbReference>
<reference evidence="2 4" key="1">
    <citation type="submission" date="2018-10" db="EMBL/GenBank/DDBJ databases">
        <title>Genome seuquencing of Lactobacillus species.</title>
        <authorList>
            <person name="Baek C."/>
            <person name="Yi H."/>
        </authorList>
    </citation>
    <scope>NUCLEOTIDE SEQUENCE [LARGE SCALE GENOMIC DNA]</scope>
    <source>
        <strain evidence="2 4">DSM 10667</strain>
    </source>
</reference>
<dbReference type="GO" id="GO:0006260">
    <property type="term" value="P:DNA replication"/>
    <property type="evidence" value="ECO:0007669"/>
    <property type="project" value="TreeGrafter"/>
</dbReference>
<evidence type="ECO:0000313" key="3">
    <source>
        <dbReference type="EMBL" id="AYJ38952.1"/>
    </source>
</evidence>
<gene>
    <name evidence="2" type="ORF">LP667_08745</name>
    <name evidence="3" type="ORF">LP667_09040</name>
</gene>
<accession>A0AAD0TPQ4</accession>